<evidence type="ECO:0000313" key="11">
    <source>
        <dbReference type="Proteomes" id="UP001497392"/>
    </source>
</evidence>
<dbReference type="InterPro" id="IPR023222">
    <property type="entry name" value="PsbQ-like_dom_sf"/>
</dbReference>
<evidence type="ECO:0000256" key="9">
    <source>
        <dbReference type="ARBA" id="ARBA00035649"/>
    </source>
</evidence>
<comment type="similarity">
    <text evidence="9">Belongs to the PsbQ family.</text>
</comment>
<evidence type="ECO:0000256" key="8">
    <source>
        <dbReference type="ARBA" id="ARBA00023276"/>
    </source>
</evidence>
<comment type="subcellular location">
    <subcellularLocation>
        <location evidence="1">Plastid</location>
        <location evidence="1">Chloroplast thylakoid membrane</location>
    </subcellularLocation>
</comment>
<proteinExistence type="inferred from homology"/>
<comment type="caution">
    <text evidence="10">The sequence shown here is derived from an EMBL/GenBank/DDBJ whole genome shotgun (WGS) entry which is preliminary data.</text>
</comment>
<keyword evidence="8" id="KW-0604">Photosystem II</keyword>
<dbReference type="InterPro" id="IPR008797">
    <property type="entry name" value="PSII_PsbQ"/>
</dbReference>
<dbReference type="SUPFAM" id="SSF101112">
    <property type="entry name" value="Oxygen-evolving enhancer protein 3"/>
    <property type="match status" value="1"/>
</dbReference>
<keyword evidence="6" id="KW-0793">Thylakoid</keyword>
<evidence type="ECO:0000256" key="5">
    <source>
        <dbReference type="ARBA" id="ARBA00022946"/>
    </source>
</evidence>
<evidence type="ECO:0000256" key="6">
    <source>
        <dbReference type="ARBA" id="ARBA00023078"/>
    </source>
</evidence>
<dbReference type="InterPro" id="IPR054099">
    <property type="entry name" value="PSII_PsbQ_pln"/>
</dbReference>
<evidence type="ECO:0000256" key="2">
    <source>
        <dbReference type="ARBA" id="ARBA00022528"/>
    </source>
</evidence>
<keyword evidence="5" id="KW-0809">Transit peptide</keyword>
<evidence type="ECO:0000256" key="1">
    <source>
        <dbReference type="ARBA" id="ARBA00004334"/>
    </source>
</evidence>
<sequence>MNAVAMQSVSSQRITLAGSPLKSAAVRAAVPRRSVAVHASAEESRRNVLAGFAALAGLAVAKTANAVDIKDARKVREKGFDLIYEAREIDLPQSVRDGLTQARSDLTAAKKRVKESEERVDVKLPEFVKKKYWTEAREELRRQVGTLRFDLSSLAAGLDKPKRKEAARLQKDFFQKVDDLDYAIRIKSLEKASEALAAAQSALDTAIAAV</sequence>
<reference evidence="10 11" key="1">
    <citation type="submission" date="2024-06" db="EMBL/GenBank/DDBJ databases">
        <authorList>
            <person name="Kraege A."/>
            <person name="Thomma B."/>
        </authorList>
    </citation>
    <scope>NUCLEOTIDE SEQUENCE [LARGE SCALE GENOMIC DNA]</scope>
</reference>
<dbReference type="PANTHER" id="PTHR33399">
    <property type="entry name" value="OXYGEN-EVOLVING ENHANCER PROTEIN 3-1, CHLOROPLASTIC"/>
    <property type="match status" value="1"/>
</dbReference>
<keyword evidence="4" id="KW-0934">Plastid</keyword>
<name>A0ABP1FJ45_9CHLO</name>
<evidence type="ECO:0000256" key="3">
    <source>
        <dbReference type="ARBA" id="ARBA00022531"/>
    </source>
</evidence>
<dbReference type="PANTHER" id="PTHR33399:SF3">
    <property type="entry name" value="OXYGEN-EVOLVING ENHANCER PROTEIN 3-1, CHLOROPLASTIC"/>
    <property type="match status" value="1"/>
</dbReference>
<dbReference type="Gene3D" id="1.20.120.290">
    <property type="entry name" value="Oxygen-evolving enhancer protein 3 (PsbQ), four-helix up-down bundle"/>
    <property type="match status" value="1"/>
</dbReference>
<organism evidence="10 11">
    <name type="scientific">Coccomyxa viridis</name>
    <dbReference type="NCBI Taxonomy" id="1274662"/>
    <lineage>
        <taxon>Eukaryota</taxon>
        <taxon>Viridiplantae</taxon>
        <taxon>Chlorophyta</taxon>
        <taxon>core chlorophytes</taxon>
        <taxon>Trebouxiophyceae</taxon>
        <taxon>Trebouxiophyceae incertae sedis</taxon>
        <taxon>Coccomyxaceae</taxon>
        <taxon>Coccomyxa</taxon>
    </lineage>
</organism>
<dbReference type="Proteomes" id="UP001497392">
    <property type="component" value="Unassembled WGS sequence"/>
</dbReference>
<accession>A0ABP1FJ45</accession>
<dbReference type="Pfam" id="PF05757">
    <property type="entry name" value="PsbQ"/>
    <property type="match status" value="1"/>
</dbReference>
<evidence type="ECO:0000256" key="7">
    <source>
        <dbReference type="ARBA" id="ARBA00023136"/>
    </source>
</evidence>
<keyword evidence="3" id="KW-0602">Photosynthesis</keyword>
<keyword evidence="7" id="KW-0472">Membrane</keyword>
<protein>
    <submittedName>
        <fullName evidence="10">G165 protein</fullName>
    </submittedName>
</protein>
<keyword evidence="2" id="KW-0150">Chloroplast</keyword>
<evidence type="ECO:0000256" key="4">
    <source>
        <dbReference type="ARBA" id="ARBA00022640"/>
    </source>
</evidence>
<gene>
    <name evidence="10" type="primary">g165</name>
    <name evidence="10" type="ORF">VP750_LOCUS138</name>
</gene>
<dbReference type="EMBL" id="CAXHTA020000001">
    <property type="protein sequence ID" value="CAL5218479.1"/>
    <property type="molecule type" value="Genomic_DNA"/>
</dbReference>
<keyword evidence="11" id="KW-1185">Reference proteome</keyword>
<evidence type="ECO:0000313" key="10">
    <source>
        <dbReference type="EMBL" id="CAL5218479.1"/>
    </source>
</evidence>